<dbReference type="RefSeq" id="WP_188527514.1">
    <property type="nucleotide sequence ID" value="NZ_BMGI01000003.1"/>
</dbReference>
<feature type="signal peptide" evidence="5">
    <location>
        <begin position="1"/>
        <end position="21"/>
    </location>
</feature>
<reference evidence="8" key="1">
    <citation type="journal article" date="2019" name="Int. J. Syst. Evol. Microbiol.">
        <title>The Global Catalogue of Microorganisms (GCM) 10K type strain sequencing project: providing services to taxonomists for standard genome sequencing and annotation.</title>
        <authorList>
            <consortium name="The Broad Institute Genomics Platform"/>
            <consortium name="The Broad Institute Genome Sequencing Center for Infectious Disease"/>
            <person name="Wu L."/>
            <person name="Ma J."/>
        </authorList>
    </citation>
    <scope>NUCLEOTIDE SEQUENCE [LARGE SCALE GENOMIC DNA]</scope>
    <source>
        <strain evidence="8">CGMCC 1.12922</strain>
    </source>
</reference>
<keyword evidence="2" id="KW-0812">Transmembrane</keyword>
<evidence type="ECO:0000313" key="7">
    <source>
        <dbReference type="EMBL" id="GGD36190.1"/>
    </source>
</evidence>
<comment type="subcellular location">
    <subcellularLocation>
        <location evidence="1">Membrane</location>
        <topology evidence="1">Single-pass membrane protein</topology>
    </subcellularLocation>
</comment>
<evidence type="ECO:0000256" key="5">
    <source>
        <dbReference type="SAM" id="SignalP"/>
    </source>
</evidence>
<dbReference type="InterPro" id="IPR007452">
    <property type="entry name" value="TamB_C"/>
</dbReference>
<dbReference type="Proteomes" id="UP000617355">
    <property type="component" value="Unassembled WGS sequence"/>
</dbReference>
<proteinExistence type="predicted"/>
<evidence type="ECO:0000256" key="2">
    <source>
        <dbReference type="ARBA" id="ARBA00022692"/>
    </source>
</evidence>
<keyword evidence="8" id="KW-1185">Reference proteome</keyword>
<keyword evidence="3" id="KW-1133">Transmembrane helix</keyword>
<evidence type="ECO:0000259" key="6">
    <source>
        <dbReference type="Pfam" id="PF04357"/>
    </source>
</evidence>
<feature type="chain" id="PRO_5046219739" evidence="5">
    <location>
        <begin position="22"/>
        <end position="1248"/>
    </location>
</feature>
<evidence type="ECO:0000256" key="1">
    <source>
        <dbReference type="ARBA" id="ARBA00004167"/>
    </source>
</evidence>
<dbReference type="PANTHER" id="PTHR36985:SF1">
    <property type="entry name" value="TRANSLOCATION AND ASSEMBLY MODULE SUBUNIT TAMB"/>
    <property type="match status" value="1"/>
</dbReference>
<dbReference type="PANTHER" id="PTHR36985">
    <property type="entry name" value="TRANSLOCATION AND ASSEMBLY MODULE SUBUNIT TAMB"/>
    <property type="match status" value="1"/>
</dbReference>
<comment type="caution">
    <text evidence="7">The sequence shown here is derived from an EMBL/GenBank/DDBJ whole genome shotgun (WGS) entry which is preliminary data.</text>
</comment>
<evidence type="ECO:0000313" key="8">
    <source>
        <dbReference type="Proteomes" id="UP000617355"/>
    </source>
</evidence>
<name>A0ABQ1QME2_9RHOB</name>
<keyword evidence="5" id="KW-0732">Signal</keyword>
<accession>A0ABQ1QME2</accession>
<protein>
    <submittedName>
        <fullName evidence="7">Translocation/assembly module TamB</fullName>
    </submittedName>
</protein>
<evidence type="ECO:0000256" key="3">
    <source>
        <dbReference type="ARBA" id="ARBA00022989"/>
    </source>
</evidence>
<evidence type="ECO:0000256" key="4">
    <source>
        <dbReference type="ARBA" id="ARBA00023136"/>
    </source>
</evidence>
<dbReference type="EMBL" id="BMGI01000003">
    <property type="protein sequence ID" value="GGD36190.1"/>
    <property type="molecule type" value="Genomic_DNA"/>
</dbReference>
<organism evidence="7 8">
    <name type="scientific">Sinisalibacter lacisalsi</name>
    <dbReference type="NCBI Taxonomy" id="1526570"/>
    <lineage>
        <taxon>Bacteria</taxon>
        <taxon>Pseudomonadati</taxon>
        <taxon>Pseudomonadota</taxon>
        <taxon>Alphaproteobacteria</taxon>
        <taxon>Rhodobacterales</taxon>
        <taxon>Roseobacteraceae</taxon>
        <taxon>Sinisalibacter</taxon>
    </lineage>
</organism>
<feature type="domain" description="Translocation and assembly module TamB C-terminal" evidence="6">
    <location>
        <begin position="901"/>
        <end position="1248"/>
    </location>
</feature>
<sequence length="1248" mass="128292">MTRLIALLAVVLTVTALPLRAQETVSDGPGFLEGWLEDNLSAAGREVQVRGFAGALSAQATIDEITIADDDGVWFILRGAVLDWTRSALLTGRLEIETLSAREIEILRQPSAISDGPQAEASDFALPELPVSIQIGRVTATRVVLGEDLLGTPAVVQLEGSGQLQGGAGEALFTIERIDGTSGLLRLEGAYANETRNLTLDLSLNEGPGGIAAGLIGLEGGIPLDLEIGGTGPIDDFNATIALATDGSERLGGEVALRPGPMPDDIAFRAALSGDPSVLLKPDARAFFGTDVRLALDGLRRGNGLTEIAAFALDTGAMSLSGDAVLRPGGWPLKLNLEGRIENEDGTPVRLPLDTTTRATEVDLAFSFDARKSDDWRGALTLTGLDRPEISATAIELRGTGSLFAGGADRAPRVSGRVDFSARGLDAADAGVSQALGEEIIGETRFLKSGSAPLRLSALRLEGEDYGLSGALSLDIDTTRLDLLAQGDLTLRANDIARFAALTGQALSGQARLDISGNAALPGGPFDLAIRGTARDIGVGEPRLDRVFAGPSRLEIDTVRDADGTRIERFTIVSDHARAEGDATLKTEASRVAARLEIADATRLAEGLDGRVVLNATAQQSGPSWAFELDATAPGDARASASGILRNARAGLETVNASLSAEIGNLRPYSGLAGQSLSGGLTLETEGGFAPQSGDFDLSGTAVGRDLALGIATLDDLIAGSSDLAFSIRREEGIAVLEKLDLATSELTIAATGRDEGGAPQVTLTARLRDLGRLVGGLSGPADARGEAVLTDGRWQVTGDGSGPGGTVLAVRGSLGADGTDPALGLTGRAPLALANAMIAPRQINGMASFDLGLNGGYSLAALSGQVSTAEARLSLPTLRMSLDPINGTARLANGRATLDLDAASSSGGRITVSGPVTLTAPFPADLTLRLAGLGLTDPTLFDTNVSGDVAVTGPLTGGGQIAGRLAFGAVELRVPESGFGVNGALPDLQHVGEPAAVRATRRRAGVLAEGSGGTAAPFGLDLTIDAPAQIFLRGRGLDAEFGGSVRIGGTTANVIAQGGFQLIRGRLDLLGNRLALTEGTVTLAGSLDPYLRIVAETEASGALVRIVLEGPASNPDVRFTSSPDLPEDEILARLVFGRGIEQISPFQALKLASAVARLAGQGGAGTVDRLRQGFGLDDLDVTTDAEGNTAVRAGTYITENIYTDVTVGQDGNAEINLNLTITPNITARGRVSGSGGSALGVFFEKDY</sequence>
<dbReference type="Pfam" id="PF04357">
    <property type="entry name" value="TamB"/>
    <property type="match status" value="1"/>
</dbReference>
<gene>
    <name evidence="7" type="ORF">GCM10011358_20000</name>
</gene>
<keyword evidence="4" id="KW-0472">Membrane</keyword>